<protein>
    <recommendedName>
        <fullName evidence="3">Transposase</fullName>
    </recommendedName>
</protein>
<evidence type="ECO:0008006" key="3">
    <source>
        <dbReference type="Google" id="ProtNLM"/>
    </source>
</evidence>
<name>A0ABW0J1X6_9HYPH</name>
<dbReference type="EMBL" id="JBHSLW010000065">
    <property type="protein sequence ID" value="MFC5423175.1"/>
    <property type="molecule type" value="Genomic_DNA"/>
</dbReference>
<accession>A0ABW0J1X6</accession>
<sequence>MRQPAPRRRRIVARPSGGIEIEIDGVVVRVGTGASPKTIAAVIGALKGGL</sequence>
<comment type="caution">
    <text evidence="1">The sequence shown here is derived from an EMBL/GenBank/DDBJ whole genome shotgun (WGS) entry which is preliminary data.</text>
</comment>
<evidence type="ECO:0000313" key="1">
    <source>
        <dbReference type="EMBL" id="MFC5423175.1"/>
    </source>
</evidence>
<keyword evidence="2" id="KW-1185">Reference proteome</keyword>
<organism evidence="1 2">
    <name type="scientific">Bosea eneae</name>
    <dbReference type="NCBI Taxonomy" id="151454"/>
    <lineage>
        <taxon>Bacteria</taxon>
        <taxon>Pseudomonadati</taxon>
        <taxon>Pseudomonadota</taxon>
        <taxon>Alphaproteobacteria</taxon>
        <taxon>Hyphomicrobiales</taxon>
        <taxon>Boseaceae</taxon>
        <taxon>Bosea</taxon>
    </lineage>
</organism>
<evidence type="ECO:0000313" key="2">
    <source>
        <dbReference type="Proteomes" id="UP001596053"/>
    </source>
</evidence>
<proteinExistence type="predicted"/>
<gene>
    <name evidence="1" type="ORF">ACFPOB_26870</name>
</gene>
<reference evidence="2" key="1">
    <citation type="journal article" date="2019" name="Int. J. Syst. Evol. Microbiol.">
        <title>The Global Catalogue of Microorganisms (GCM) 10K type strain sequencing project: providing services to taxonomists for standard genome sequencing and annotation.</title>
        <authorList>
            <consortium name="The Broad Institute Genomics Platform"/>
            <consortium name="The Broad Institute Genome Sequencing Center for Infectious Disease"/>
            <person name="Wu L."/>
            <person name="Ma J."/>
        </authorList>
    </citation>
    <scope>NUCLEOTIDE SEQUENCE [LARGE SCALE GENOMIC DNA]</scope>
    <source>
        <strain evidence="2">NCAIM B.01391</strain>
    </source>
</reference>
<dbReference type="Proteomes" id="UP001596053">
    <property type="component" value="Unassembled WGS sequence"/>
</dbReference>